<dbReference type="PANTHER" id="PTHR31721:SF4">
    <property type="entry name" value="OS06G0710300 PROTEIN"/>
    <property type="match status" value="1"/>
</dbReference>
<keyword evidence="1" id="KW-1133">Transmembrane helix</keyword>
<dbReference type="EMBL" id="CAFAAJ010000018">
    <property type="protein sequence ID" value="CAB4792814.1"/>
    <property type="molecule type" value="Genomic_DNA"/>
</dbReference>
<keyword evidence="1" id="KW-0472">Membrane</keyword>
<organism evidence="2">
    <name type="scientific">freshwater metagenome</name>
    <dbReference type="NCBI Taxonomy" id="449393"/>
    <lineage>
        <taxon>unclassified sequences</taxon>
        <taxon>metagenomes</taxon>
        <taxon>ecological metagenomes</taxon>
    </lineage>
</organism>
<dbReference type="PIRSF" id="PIRSF026509">
    <property type="entry name" value="UCP026509"/>
    <property type="match status" value="1"/>
</dbReference>
<name>A0A6J6XBF6_9ZZZZ</name>
<evidence type="ECO:0000313" key="2">
    <source>
        <dbReference type="EMBL" id="CAB4792814.1"/>
    </source>
</evidence>
<reference evidence="2" key="1">
    <citation type="submission" date="2020-05" db="EMBL/GenBank/DDBJ databases">
        <authorList>
            <person name="Chiriac C."/>
            <person name="Salcher M."/>
            <person name="Ghai R."/>
            <person name="Kavagutti S V."/>
        </authorList>
    </citation>
    <scope>NUCLEOTIDE SEQUENCE</scope>
</reference>
<evidence type="ECO:0000256" key="1">
    <source>
        <dbReference type="SAM" id="Phobius"/>
    </source>
</evidence>
<dbReference type="InterPro" id="IPR005134">
    <property type="entry name" value="UPF0114"/>
</dbReference>
<feature type="transmembrane region" description="Helical" evidence="1">
    <location>
        <begin position="127"/>
        <end position="143"/>
    </location>
</feature>
<feature type="transmembrane region" description="Helical" evidence="1">
    <location>
        <begin position="7"/>
        <end position="29"/>
    </location>
</feature>
<keyword evidence="1" id="KW-0812">Transmembrane</keyword>
<feature type="transmembrane region" description="Helical" evidence="1">
    <location>
        <begin position="97"/>
        <end position="115"/>
    </location>
</feature>
<proteinExistence type="predicted"/>
<dbReference type="AlphaFoldDB" id="A0A6J6XBF6"/>
<feature type="transmembrane region" description="Helical" evidence="1">
    <location>
        <begin position="49"/>
        <end position="76"/>
    </location>
</feature>
<sequence>MIGLTRYIVLAAVVGFAALSIATFVWGGAKTVLLFSDLLDGAWRKDFSLVKLLQVIDTYLLAIVQLIVALGLYELFIGDLDLPEWLHIRSLDDLKKSVIDVLVIFVAIKGVEVLFDSGSSADRLRSVGAVALLIASLTLFRFVKTASAKQRPIN</sequence>
<dbReference type="PANTHER" id="PTHR31721">
    <property type="entry name" value="OS06G0710300 PROTEIN"/>
    <property type="match status" value="1"/>
</dbReference>
<accession>A0A6J6XBF6</accession>
<protein>
    <submittedName>
        <fullName evidence="2">Unannotated protein</fullName>
    </submittedName>
</protein>
<gene>
    <name evidence="2" type="ORF">UFOPK3001_00416</name>
</gene>
<dbReference type="Pfam" id="PF03350">
    <property type="entry name" value="UPF0114"/>
    <property type="match status" value="1"/>
</dbReference>